<keyword evidence="1" id="KW-1185">Reference proteome</keyword>
<evidence type="ECO:0000313" key="1">
    <source>
        <dbReference type="Proteomes" id="UP000887565"/>
    </source>
</evidence>
<dbReference type="Gene3D" id="2.40.10.10">
    <property type="entry name" value="Trypsin-like serine proteases"/>
    <property type="match status" value="1"/>
</dbReference>
<dbReference type="InterPro" id="IPR043504">
    <property type="entry name" value="Peptidase_S1_PA_chymotrypsin"/>
</dbReference>
<dbReference type="Proteomes" id="UP000887565">
    <property type="component" value="Unplaced"/>
</dbReference>
<name>A0A915LA64_ROMCU</name>
<proteinExistence type="predicted"/>
<accession>A0A915LA64</accession>
<sequence length="153" mass="16919">PPTWCTNGIFHNAIHPEYDRGKSSLGNNIALITVVRKLTPSKAVQRISLASKLIDNSHHANILQQIPILYLEDYYNSSVLLNVRLKSGSPEECNFQHNTGRPLMQCNDKSGDCALVGLSSEIKSVPDGGMVESFTIVEAYLPWIQNALNNTIK</sequence>
<dbReference type="WBParaSite" id="nRc.2.0.1.t47732-RA">
    <property type="protein sequence ID" value="nRc.2.0.1.t47732-RA"/>
    <property type="gene ID" value="nRc.2.0.1.g47732"/>
</dbReference>
<evidence type="ECO:0000313" key="2">
    <source>
        <dbReference type="WBParaSite" id="nRc.2.0.1.t47732-RA"/>
    </source>
</evidence>
<organism evidence="1 2">
    <name type="scientific">Romanomermis culicivorax</name>
    <name type="common">Nematode worm</name>
    <dbReference type="NCBI Taxonomy" id="13658"/>
    <lineage>
        <taxon>Eukaryota</taxon>
        <taxon>Metazoa</taxon>
        <taxon>Ecdysozoa</taxon>
        <taxon>Nematoda</taxon>
        <taxon>Enoplea</taxon>
        <taxon>Dorylaimia</taxon>
        <taxon>Mermithida</taxon>
        <taxon>Mermithoidea</taxon>
        <taxon>Mermithidae</taxon>
        <taxon>Romanomermis</taxon>
    </lineage>
</organism>
<reference evidence="2" key="1">
    <citation type="submission" date="2022-11" db="UniProtKB">
        <authorList>
            <consortium name="WormBaseParasite"/>
        </authorList>
    </citation>
    <scope>IDENTIFICATION</scope>
</reference>
<dbReference type="AlphaFoldDB" id="A0A915LA64"/>
<dbReference type="InterPro" id="IPR009003">
    <property type="entry name" value="Peptidase_S1_PA"/>
</dbReference>
<dbReference type="SUPFAM" id="SSF50494">
    <property type="entry name" value="Trypsin-like serine proteases"/>
    <property type="match status" value="1"/>
</dbReference>
<protein>
    <submittedName>
        <fullName evidence="2">Peptidase S1 domain-containing protein</fullName>
    </submittedName>
</protein>